<keyword evidence="2 3" id="KW-0802">TPR repeat</keyword>
<sequence>MAYLKLEDYHNAADAFKKVIILDPKNVLFLKKLAATYCRQGNMEASVDMYQKCLNVKPEDFDLNLELALIYFNNIQNYHEAAIYLKKCSELNPGRIDIYKKLFDTYRKTKDHLNASDACMSMGDLYLEKDDYENARNSFCCAVLMNPRNAFGHWKMGLTLYQLGHEELAFKKYKHAIAIQPDIPDVYCDIGVIFDKHGLLKQAKVFYEMAIKLSPDDHDNARLNLIDMSMKKLDLDDAMTDNEKQ</sequence>
<dbReference type="InterPro" id="IPR011990">
    <property type="entry name" value="TPR-like_helical_dom_sf"/>
</dbReference>
<dbReference type="Gene3D" id="1.25.40.10">
    <property type="entry name" value="Tetratricopeptide repeat domain"/>
    <property type="match status" value="2"/>
</dbReference>
<dbReference type="EnsemblMetazoa" id="XM_016808225.1">
    <property type="protein sequence ID" value="XP_016663714.1"/>
    <property type="gene ID" value="LOC107882186"/>
</dbReference>
<accession>A0A8R2D7B8</accession>
<protein>
    <submittedName>
        <fullName evidence="4">Uncharacterized protein</fullName>
    </submittedName>
</protein>
<feature type="repeat" description="TPR" evidence="3">
    <location>
        <begin position="1"/>
        <end position="26"/>
    </location>
</feature>
<keyword evidence="5" id="KW-1185">Reference proteome</keyword>
<dbReference type="SMART" id="SM00028">
    <property type="entry name" value="TPR"/>
    <property type="match status" value="6"/>
</dbReference>
<dbReference type="PROSITE" id="PS50005">
    <property type="entry name" value="TPR"/>
    <property type="match status" value="4"/>
</dbReference>
<dbReference type="Pfam" id="PF13181">
    <property type="entry name" value="TPR_8"/>
    <property type="match status" value="3"/>
</dbReference>
<reference evidence="4" key="2">
    <citation type="submission" date="2022-06" db="UniProtKB">
        <authorList>
            <consortium name="EnsemblMetazoa"/>
        </authorList>
    </citation>
    <scope>IDENTIFICATION</scope>
</reference>
<reference evidence="5" key="1">
    <citation type="submission" date="2010-06" db="EMBL/GenBank/DDBJ databases">
        <authorList>
            <person name="Jiang H."/>
            <person name="Abraham K."/>
            <person name="Ali S."/>
            <person name="Alsbrooks S.L."/>
            <person name="Anim B.N."/>
            <person name="Anosike U.S."/>
            <person name="Attaway T."/>
            <person name="Bandaranaike D.P."/>
            <person name="Battles P.K."/>
            <person name="Bell S.N."/>
            <person name="Bell A.V."/>
            <person name="Beltran B."/>
            <person name="Bickham C."/>
            <person name="Bustamante Y."/>
            <person name="Caleb T."/>
            <person name="Canada A."/>
            <person name="Cardenas V."/>
            <person name="Carter K."/>
            <person name="Chacko J."/>
            <person name="Chandrabose M.N."/>
            <person name="Chavez D."/>
            <person name="Chavez A."/>
            <person name="Chen L."/>
            <person name="Chu H.-S."/>
            <person name="Claassen K.J."/>
            <person name="Cockrell R."/>
            <person name="Collins M."/>
            <person name="Cooper J.A."/>
            <person name="Cree A."/>
            <person name="Curry S.M."/>
            <person name="Da Y."/>
            <person name="Dao M.D."/>
            <person name="Das B."/>
            <person name="Davila M.-L."/>
            <person name="Davy-Carroll L."/>
            <person name="Denson S."/>
            <person name="Dinh H."/>
            <person name="Ebong V.E."/>
            <person name="Edwards J.R."/>
            <person name="Egan A."/>
            <person name="El-Daye J."/>
            <person name="Escobedo L."/>
            <person name="Fernandez S."/>
            <person name="Fernando P.R."/>
            <person name="Flagg N."/>
            <person name="Forbes L.D."/>
            <person name="Fowler R.G."/>
            <person name="Fu Q."/>
            <person name="Gabisi R.A."/>
            <person name="Ganer J."/>
            <person name="Garbino Pronczuk A."/>
            <person name="Garcia R.M."/>
            <person name="Garner T."/>
            <person name="Garrett T.E."/>
            <person name="Gonzalez D.A."/>
            <person name="Hamid H."/>
            <person name="Hawkins E.S."/>
            <person name="Hirani K."/>
            <person name="Hogues M.E."/>
            <person name="Hollins B."/>
            <person name="Hsiao C.-H."/>
            <person name="Jabil R."/>
            <person name="James M.L."/>
            <person name="Jhangiani S.N."/>
            <person name="Johnson B."/>
            <person name="Johnson Q."/>
            <person name="Joshi V."/>
            <person name="Kalu J.B."/>
            <person name="Kam C."/>
            <person name="Kashfia A."/>
            <person name="Keebler J."/>
            <person name="Kisamo H."/>
            <person name="Kovar C.L."/>
            <person name="Lago L.A."/>
            <person name="Lai C.-Y."/>
            <person name="Laidlaw J."/>
            <person name="Lara F."/>
            <person name="Le T.-K."/>
            <person name="Lee S.L."/>
            <person name="Legall F.H."/>
            <person name="Lemon S.J."/>
            <person name="Lewis L.R."/>
            <person name="Li B."/>
            <person name="Liu Y."/>
            <person name="Liu Y.-S."/>
            <person name="Lopez J."/>
            <person name="Lozado R.J."/>
            <person name="Lu J."/>
            <person name="Madu R.C."/>
            <person name="Maheshwari M."/>
            <person name="Maheshwari R."/>
            <person name="Malloy K."/>
            <person name="Martinez E."/>
            <person name="Mathew T."/>
            <person name="Mercado I.C."/>
            <person name="Mercado C."/>
            <person name="Meyer B."/>
            <person name="Montgomery K."/>
            <person name="Morgan M.B."/>
            <person name="Munidasa M."/>
            <person name="Nazareth L.V."/>
            <person name="Nelson J."/>
            <person name="Ng B.M."/>
            <person name="Nguyen N.B."/>
            <person name="Nguyen P.Q."/>
            <person name="Nguyen T."/>
            <person name="Obregon M."/>
            <person name="Okwuonu G.O."/>
            <person name="Onwere C.G."/>
            <person name="Orozco G."/>
            <person name="Parra A."/>
            <person name="Patel S."/>
            <person name="Patil S."/>
            <person name="Perez A."/>
            <person name="Perez Y."/>
            <person name="Pham C."/>
            <person name="Primus E.L."/>
            <person name="Pu L.-L."/>
            <person name="Puazo M."/>
            <person name="Qin X."/>
            <person name="Quiroz J.B."/>
            <person name="Reese J."/>
            <person name="Richards S."/>
            <person name="Rives C.M."/>
            <person name="Robberts R."/>
            <person name="Ruiz S.J."/>
            <person name="Ruiz M.J."/>
            <person name="Santibanez J."/>
            <person name="Schneider B.W."/>
            <person name="Sisson I."/>
            <person name="Smith M."/>
            <person name="Sodergren E."/>
            <person name="Song X.-Z."/>
            <person name="Song B.B."/>
            <person name="Summersgill H."/>
            <person name="Thelus R."/>
            <person name="Thornton R.D."/>
            <person name="Trejos Z.Y."/>
            <person name="Usmani K."/>
            <person name="Vattathil S."/>
            <person name="Villasana D."/>
            <person name="Walker D.L."/>
            <person name="Wang S."/>
            <person name="Wang K."/>
            <person name="White C.S."/>
            <person name="Williams A.C."/>
            <person name="Williamson J."/>
            <person name="Wilson K."/>
            <person name="Woghiren I.O."/>
            <person name="Woodworth J.R."/>
            <person name="Worley K.C."/>
            <person name="Wright R.A."/>
            <person name="Wu W."/>
            <person name="Young L."/>
            <person name="Zhang L."/>
            <person name="Zhang J."/>
            <person name="Zhu Y."/>
            <person name="Muzny D.M."/>
            <person name="Weinstock G."/>
            <person name="Gibbs R.A."/>
        </authorList>
    </citation>
    <scope>NUCLEOTIDE SEQUENCE [LARGE SCALE GENOMIC DNA]</scope>
    <source>
        <strain evidence="5">LSR1</strain>
    </source>
</reference>
<dbReference type="InterPro" id="IPR051685">
    <property type="entry name" value="Ycf3/AcsC/BcsC/TPR_MFPF"/>
</dbReference>
<feature type="repeat" description="TPR" evidence="3">
    <location>
        <begin position="184"/>
        <end position="217"/>
    </location>
</feature>
<dbReference type="PANTHER" id="PTHR44943">
    <property type="entry name" value="CELLULOSE SYNTHASE OPERON PROTEIN C"/>
    <property type="match status" value="1"/>
</dbReference>
<dbReference type="PANTHER" id="PTHR44943:SF8">
    <property type="entry name" value="TPR REPEAT-CONTAINING PROTEIN MJ0263"/>
    <property type="match status" value="1"/>
</dbReference>
<feature type="repeat" description="TPR" evidence="3">
    <location>
        <begin position="116"/>
        <end position="149"/>
    </location>
</feature>
<dbReference type="GeneID" id="107882186"/>
<dbReference type="AlphaFoldDB" id="A0A8R2D7B8"/>
<name>A0A8R2D7B8_ACYPI</name>
<proteinExistence type="predicted"/>
<evidence type="ECO:0000313" key="5">
    <source>
        <dbReference type="Proteomes" id="UP000007819"/>
    </source>
</evidence>
<dbReference type="SUPFAM" id="SSF48452">
    <property type="entry name" value="TPR-like"/>
    <property type="match status" value="1"/>
</dbReference>
<dbReference type="RefSeq" id="XP_016663714.1">
    <property type="nucleotide sequence ID" value="XM_016808225.1"/>
</dbReference>
<keyword evidence="1" id="KW-0677">Repeat</keyword>
<dbReference type="Pfam" id="PF13432">
    <property type="entry name" value="TPR_16"/>
    <property type="match status" value="1"/>
</dbReference>
<dbReference type="OrthoDB" id="6618506at2759"/>
<organism evidence="4 5">
    <name type="scientific">Acyrthosiphon pisum</name>
    <name type="common">Pea aphid</name>
    <dbReference type="NCBI Taxonomy" id="7029"/>
    <lineage>
        <taxon>Eukaryota</taxon>
        <taxon>Metazoa</taxon>
        <taxon>Ecdysozoa</taxon>
        <taxon>Arthropoda</taxon>
        <taxon>Hexapoda</taxon>
        <taxon>Insecta</taxon>
        <taxon>Pterygota</taxon>
        <taxon>Neoptera</taxon>
        <taxon>Paraneoptera</taxon>
        <taxon>Hemiptera</taxon>
        <taxon>Sternorrhyncha</taxon>
        <taxon>Aphidomorpha</taxon>
        <taxon>Aphidoidea</taxon>
        <taxon>Aphididae</taxon>
        <taxon>Macrosiphini</taxon>
        <taxon>Acyrthosiphon</taxon>
    </lineage>
</organism>
<evidence type="ECO:0000256" key="1">
    <source>
        <dbReference type="ARBA" id="ARBA00022737"/>
    </source>
</evidence>
<feature type="repeat" description="TPR" evidence="3">
    <location>
        <begin position="27"/>
        <end position="60"/>
    </location>
</feature>
<evidence type="ECO:0000256" key="3">
    <source>
        <dbReference type="PROSITE-ProRule" id="PRU00339"/>
    </source>
</evidence>
<evidence type="ECO:0000313" key="4">
    <source>
        <dbReference type="EnsemblMetazoa" id="XP_016663714.1"/>
    </source>
</evidence>
<dbReference type="InterPro" id="IPR019734">
    <property type="entry name" value="TPR_rpt"/>
</dbReference>
<evidence type="ECO:0000256" key="2">
    <source>
        <dbReference type="ARBA" id="ARBA00022803"/>
    </source>
</evidence>
<dbReference type="Proteomes" id="UP000007819">
    <property type="component" value="Chromosome A2"/>
</dbReference>
<dbReference type="KEGG" id="api:107882186"/>